<keyword evidence="11" id="KW-0407">Ion channel</keyword>
<evidence type="ECO:0000259" key="13">
    <source>
        <dbReference type="Pfam" id="PF00520"/>
    </source>
</evidence>
<comment type="subcellular location">
    <subcellularLocation>
        <location evidence="1">Membrane</location>
        <topology evidence="1">Multi-pass membrane protein</topology>
    </subcellularLocation>
</comment>
<keyword evidence="9" id="KW-0406">Ion transport</keyword>
<organism evidence="15 16">
    <name type="scientific">Nicotiana tabacum</name>
    <name type="common">Common tobacco</name>
    <dbReference type="NCBI Taxonomy" id="4097"/>
    <lineage>
        <taxon>Eukaryota</taxon>
        <taxon>Viridiplantae</taxon>
        <taxon>Streptophyta</taxon>
        <taxon>Embryophyta</taxon>
        <taxon>Tracheophyta</taxon>
        <taxon>Spermatophyta</taxon>
        <taxon>Magnoliopsida</taxon>
        <taxon>eudicotyledons</taxon>
        <taxon>Gunneridae</taxon>
        <taxon>Pentapetalae</taxon>
        <taxon>asterids</taxon>
        <taxon>lamiids</taxon>
        <taxon>Solanales</taxon>
        <taxon>Solanaceae</taxon>
        <taxon>Nicotianoideae</taxon>
        <taxon>Nicotianeae</taxon>
        <taxon>Nicotiana</taxon>
    </lineage>
</organism>
<dbReference type="InterPro" id="IPR044581">
    <property type="entry name" value="TPC1_plant"/>
</dbReference>
<dbReference type="PANTHER" id="PTHR46988:SF2">
    <property type="entry name" value="TWO PORE CALCIUM CHANNEL PROTEIN 1"/>
    <property type="match status" value="1"/>
</dbReference>
<evidence type="ECO:0000256" key="3">
    <source>
        <dbReference type="ARBA" id="ARBA00022568"/>
    </source>
</evidence>
<name>A0A1S4DS04_TOBAC</name>
<keyword evidence="4" id="KW-0107">Calcium channel</keyword>
<keyword evidence="7" id="KW-0106">Calcium</keyword>
<evidence type="ECO:0000256" key="10">
    <source>
        <dbReference type="ARBA" id="ARBA00023136"/>
    </source>
</evidence>
<dbReference type="GO" id="GO:0016020">
    <property type="term" value="C:membrane"/>
    <property type="evidence" value="ECO:0007669"/>
    <property type="project" value="UniProtKB-SubCell"/>
</dbReference>
<evidence type="ECO:0000256" key="1">
    <source>
        <dbReference type="ARBA" id="ARBA00004141"/>
    </source>
</evidence>
<protein>
    <submittedName>
        <fullName evidence="16">Two pore calcium channel protein 1A-like isoform X2</fullName>
    </submittedName>
</protein>
<accession>A0A1S4DS04</accession>
<evidence type="ECO:0000256" key="12">
    <source>
        <dbReference type="SAM" id="Phobius"/>
    </source>
</evidence>
<dbReference type="InterPro" id="IPR005821">
    <property type="entry name" value="Ion_trans_dom"/>
</dbReference>
<evidence type="ECO:0000313" key="16">
    <source>
        <dbReference type="RefSeq" id="XP_016516187.1"/>
    </source>
</evidence>
<evidence type="ECO:0000256" key="2">
    <source>
        <dbReference type="ARBA" id="ARBA00022448"/>
    </source>
</evidence>
<evidence type="ECO:0000259" key="14">
    <source>
        <dbReference type="Pfam" id="PF14244"/>
    </source>
</evidence>
<dbReference type="OrthoDB" id="1934278at2759"/>
<evidence type="ECO:0000256" key="6">
    <source>
        <dbReference type="ARBA" id="ARBA00022737"/>
    </source>
</evidence>
<keyword evidence="2" id="KW-0813">Transport</keyword>
<dbReference type="Pfam" id="PF00520">
    <property type="entry name" value="Ion_trans"/>
    <property type="match status" value="1"/>
</dbReference>
<dbReference type="Pfam" id="PF14244">
    <property type="entry name" value="Retrotran_gag_3"/>
    <property type="match status" value="1"/>
</dbReference>
<evidence type="ECO:0000313" key="15">
    <source>
        <dbReference type="Proteomes" id="UP000790787"/>
    </source>
</evidence>
<dbReference type="AlphaFoldDB" id="A0A1S4DS04"/>
<dbReference type="RefSeq" id="XP_016516187.1">
    <property type="nucleotide sequence ID" value="XM_016660701.2"/>
</dbReference>
<dbReference type="RefSeq" id="XP_016516187.1">
    <property type="nucleotide sequence ID" value="XM_016660701.1"/>
</dbReference>
<evidence type="ECO:0000256" key="7">
    <source>
        <dbReference type="ARBA" id="ARBA00022837"/>
    </source>
</evidence>
<feature type="transmembrane region" description="Helical" evidence="12">
    <location>
        <begin position="51"/>
        <end position="69"/>
    </location>
</feature>
<dbReference type="Gene3D" id="1.20.120.350">
    <property type="entry name" value="Voltage-gated potassium channels. Chain C"/>
    <property type="match status" value="1"/>
</dbReference>
<feature type="domain" description="Retrotransposon Copia-like N-terminal" evidence="14">
    <location>
        <begin position="150"/>
        <end position="184"/>
    </location>
</feature>
<reference evidence="15" key="1">
    <citation type="journal article" date="2014" name="Nat. Commun.">
        <title>The tobacco genome sequence and its comparison with those of tomato and potato.</title>
        <authorList>
            <person name="Sierro N."/>
            <person name="Battey J.N."/>
            <person name="Ouadi S."/>
            <person name="Bakaher N."/>
            <person name="Bovet L."/>
            <person name="Willig A."/>
            <person name="Goepfert S."/>
            <person name="Peitsch M.C."/>
            <person name="Ivanov N.V."/>
        </authorList>
    </citation>
    <scope>NUCLEOTIDE SEQUENCE [LARGE SCALE GENOMIC DNA]</scope>
</reference>
<evidence type="ECO:0000256" key="9">
    <source>
        <dbReference type="ARBA" id="ARBA00023065"/>
    </source>
</evidence>
<sequence>MEINLDEFARLCNVIALKFEEKDSQSIFEKCPNIYHSPASKKLRHFIRSPTFEYIIVFILLVNLVAVIVETTLDVQNNSAQIFWQKAETIFGWLYAIEMALKVYTYGCENYWRDGKNQFDFCITCFIGIEEITTLVCPHGLTFMSNGNCVRFTGKNYSAWEFKFQLFVTGKELWGHIDGSDPAPIELTKLGQ</sequence>
<evidence type="ECO:0000256" key="4">
    <source>
        <dbReference type="ARBA" id="ARBA00022673"/>
    </source>
</evidence>
<gene>
    <name evidence="16" type="primary">LOC107832813</name>
</gene>
<keyword evidence="6" id="KW-0677">Repeat</keyword>
<dbReference type="PANTHER" id="PTHR46988">
    <property type="entry name" value="TWO PORE CALCIUM CHANNEL PROTEIN 1"/>
    <property type="match status" value="1"/>
</dbReference>
<feature type="domain" description="Ion transport" evidence="13">
    <location>
        <begin position="50"/>
        <end position="133"/>
    </location>
</feature>
<keyword evidence="15" id="KW-1185">Reference proteome</keyword>
<dbReference type="InterPro" id="IPR029472">
    <property type="entry name" value="Copia-like_N"/>
</dbReference>
<evidence type="ECO:0000256" key="11">
    <source>
        <dbReference type="ARBA" id="ARBA00023303"/>
    </source>
</evidence>
<proteinExistence type="predicted"/>
<dbReference type="InterPro" id="IPR027359">
    <property type="entry name" value="Volt_channel_dom_sf"/>
</dbReference>
<dbReference type="GO" id="GO:0005245">
    <property type="term" value="F:voltage-gated calcium channel activity"/>
    <property type="evidence" value="ECO:0007669"/>
    <property type="project" value="InterPro"/>
</dbReference>
<reference evidence="16" key="2">
    <citation type="submission" date="2025-08" db="UniProtKB">
        <authorList>
            <consortium name="RefSeq"/>
        </authorList>
    </citation>
    <scope>IDENTIFICATION</scope>
    <source>
        <tissue evidence="16">Leaf</tissue>
    </source>
</reference>
<dbReference type="Proteomes" id="UP000790787">
    <property type="component" value="Chromosome 10"/>
</dbReference>
<dbReference type="GeneID" id="107832813"/>
<keyword evidence="10 12" id="KW-0472">Membrane</keyword>
<keyword evidence="8 12" id="KW-1133">Transmembrane helix</keyword>
<dbReference type="SUPFAM" id="SSF81324">
    <property type="entry name" value="Voltage-gated potassium channels"/>
    <property type="match status" value="1"/>
</dbReference>
<evidence type="ECO:0000256" key="8">
    <source>
        <dbReference type="ARBA" id="ARBA00022989"/>
    </source>
</evidence>
<keyword evidence="5 12" id="KW-0812">Transmembrane</keyword>
<evidence type="ECO:0000256" key="5">
    <source>
        <dbReference type="ARBA" id="ARBA00022692"/>
    </source>
</evidence>
<dbReference type="FunFam" id="1.20.120.350:FF:000055">
    <property type="entry name" value="Two pore calcium channel protein 1"/>
    <property type="match status" value="1"/>
</dbReference>
<keyword evidence="3" id="KW-0109">Calcium transport</keyword>